<evidence type="ECO:0000313" key="1">
    <source>
        <dbReference type="EMBL" id="CAG8570422.1"/>
    </source>
</evidence>
<protein>
    <submittedName>
        <fullName evidence="1">14250_t:CDS:1</fullName>
    </submittedName>
</protein>
<accession>A0ACA9M6J4</accession>
<proteinExistence type="predicted"/>
<sequence length="95" mass="10886">TSTKLTWCIELDYNEEDACNSAKSKNICINTKDKSTCNNAEDEGTYDNAKDKDTCDNIKDKDIYNIAKDRFFFVKYLYTNNEYVDSLVGNTIALL</sequence>
<reference evidence="1" key="1">
    <citation type="submission" date="2021-06" db="EMBL/GenBank/DDBJ databases">
        <authorList>
            <person name="Kallberg Y."/>
            <person name="Tangrot J."/>
            <person name="Rosling A."/>
        </authorList>
    </citation>
    <scope>NUCLEOTIDE SEQUENCE</scope>
    <source>
        <strain evidence="1">IL203A</strain>
    </source>
</reference>
<comment type="caution">
    <text evidence="1">The sequence shown here is derived from an EMBL/GenBank/DDBJ whole genome shotgun (WGS) entry which is preliminary data.</text>
</comment>
<dbReference type="EMBL" id="CAJVPU010007245">
    <property type="protein sequence ID" value="CAG8570422.1"/>
    <property type="molecule type" value="Genomic_DNA"/>
</dbReference>
<gene>
    <name evidence="1" type="ORF">DHETER_LOCUS6035</name>
</gene>
<feature type="non-terminal residue" evidence="1">
    <location>
        <position position="1"/>
    </location>
</feature>
<name>A0ACA9M6J4_9GLOM</name>
<keyword evidence="2" id="KW-1185">Reference proteome</keyword>
<dbReference type="Proteomes" id="UP000789702">
    <property type="component" value="Unassembled WGS sequence"/>
</dbReference>
<organism evidence="1 2">
    <name type="scientific">Dentiscutata heterogama</name>
    <dbReference type="NCBI Taxonomy" id="1316150"/>
    <lineage>
        <taxon>Eukaryota</taxon>
        <taxon>Fungi</taxon>
        <taxon>Fungi incertae sedis</taxon>
        <taxon>Mucoromycota</taxon>
        <taxon>Glomeromycotina</taxon>
        <taxon>Glomeromycetes</taxon>
        <taxon>Diversisporales</taxon>
        <taxon>Gigasporaceae</taxon>
        <taxon>Dentiscutata</taxon>
    </lineage>
</organism>
<evidence type="ECO:0000313" key="2">
    <source>
        <dbReference type="Proteomes" id="UP000789702"/>
    </source>
</evidence>